<keyword evidence="1" id="KW-0472">Membrane</keyword>
<keyword evidence="1" id="KW-0812">Transmembrane</keyword>
<evidence type="ECO:0000313" key="2">
    <source>
        <dbReference type="EMBL" id="ANF24197.1"/>
    </source>
</evidence>
<proteinExistence type="predicted"/>
<dbReference type="OrthoDB" id="5800899at2"/>
<accession>A0A172WLA8</accession>
<gene>
    <name evidence="2" type="ORF">PS273GM_03060</name>
</gene>
<evidence type="ECO:0000256" key="1">
    <source>
        <dbReference type="SAM" id="Phobius"/>
    </source>
</evidence>
<protein>
    <recommendedName>
        <fullName evidence="4">DUF4760 domain-containing protein</fullName>
    </recommendedName>
</protein>
<evidence type="ECO:0000313" key="3">
    <source>
        <dbReference type="Proteomes" id="UP000077787"/>
    </source>
</evidence>
<dbReference type="AlphaFoldDB" id="A0A172WLA8"/>
<name>A0A172WLA8_STUST</name>
<keyword evidence="1" id="KW-1133">Transmembrane helix</keyword>
<dbReference type="Proteomes" id="UP000077787">
    <property type="component" value="Chromosome"/>
</dbReference>
<sequence length="211" mass="23538">MKYAFVTAFAVILVAFVLIFFTSGESFTGSLLPELIGFSLDGLLFIGVLSLLQRKRDRDAKRELKQSLEIHTTLLIEAIKSGNPFHWSKHAMHASQMAPLKEYANTLYQGLENNSVTLGPLQIKAFIETADEIYETLVGLFPVAAQISSKHLAAWSSVVSTIRLTKNTYLSAKAKHEAGEPLQWQKQSDLALTIKEFLTAAYYISNEEPRT</sequence>
<reference evidence="2 3" key="1">
    <citation type="submission" date="2016-05" db="EMBL/GenBank/DDBJ databases">
        <title>Genome sequence of Pseudomonas stutzeri 273 and identification of the exopolysaccharide biosynthesis locus.</title>
        <authorList>
            <person name="Wu S."/>
            <person name="Sun C."/>
        </authorList>
    </citation>
    <scope>NUCLEOTIDE SEQUENCE [LARGE SCALE GENOMIC DNA]</scope>
    <source>
        <strain evidence="2 3">273</strain>
    </source>
</reference>
<evidence type="ECO:0008006" key="4">
    <source>
        <dbReference type="Google" id="ProtNLM"/>
    </source>
</evidence>
<organism evidence="2 3">
    <name type="scientific">Stutzerimonas stutzeri</name>
    <name type="common">Pseudomonas stutzeri</name>
    <dbReference type="NCBI Taxonomy" id="316"/>
    <lineage>
        <taxon>Bacteria</taxon>
        <taxon>Pseudomonadati</taxon>
        <taxon>Pseudomonadota</taxon>
        <taxon>Gammaproteobacteria</taxon>
        <taxon>Pseudomonadales</taxon>
        <taxon>Pseudomonadaceae</taxon>
        <taxon>Stutzerimonas</taxon>
    </lineage>
</organism>
<feature type="transmembrane region" description="Helical" evidence="1">
    <location>
        <begin position="34"/>
        <end position="52"/>
    </location>
</feature>
<dbReference type="RefSeq" id="WP_064480552.1">
    <property type="nucleotide sequence ID" value="NZ_CP015641.1"/>
</dbReference>
<dbReference type="EMBL" id="CP015641">
    <property type="protein sequence ID" value="ANF24197.1"/>
    <property type="molecule type" value="Genomic_DNA"/>
</dbReference>